<dbReference type="OrthoDB" id="5835829at2759"/>
<sequence>MEESSVHPPWKILLVVTTGGFTHAAPVLEIGRALASRGHKIEFATLEGQEHWVAKHEYSFVTKVHFLGPSPTKEQLDGHYRRMQQWDISKGIGQAMESKYLWDSWWPKTYHELKAIMDDPTTRPDMMIADFFAEAVIDIHVEYKLPIAMVTPNMPAFMMPCSYIPGQPGFQLEGITTSEHASLWLRIRNELFILPDLPAIIEMFRRTKKMRNENGVTRPPHKPVKPDYLVFVNSFFGLEIPRDLPPICAPVGPLLSPTYPALDSSYETFLESHKKVLYIALGTHIVLQTKDTVKIVEGVLRLMEENLIDGVIWAIAEHGRRDLSRDRTFHRDSSFSLGQLLDNSHWNFLFSTFAPQRAILDHKSVVLYFTHGGGSSANEALYHGKPMISMGFFADQIANTARLVEAGVAESLNKFRFTSDELYTKAKKIIEAGDSGSYQRNVLRLKRIAHVAARRKEHAADLVEEVLYDNELRLDDMGIRELRPMHLQTADMRMPAYKAKNWDLYAVGMLSIVSFVGLAGLIGRLMWSRRNSMITKLPTTALGSWIRLKAWFKLP</sequence>
<dbReference type="Gene3D" id="3.40.50.2000">
    <property type="entry name" value="Glycogen Phosphorylase B"/>
    <property type="match status" value="2"/>
</dbReference>
<dbReference type="InterPro" id="IPR050271">
    <property type="entry name" value="UDP-glycosyltransferase"/>
</dbReference>
<evidence type="ECO:0000256" key="1">
    <source>
        <dbReference type="ARBA" id="ARBA00022676"/>
    </source>
</evidence>
<dbReference type="Pfam" id="PF00201">
    <property type="entry name" value="UDPGT"/>
    <property type="match status" value="1"/>
</dbReference>
<keyword evidence="3" id="KW-0812">Transmembrane</keyword>
<protein>
    <submittedName>
        <fullName evidence="4">UDP-glucoronosyl and UDP-glucosyl transferase</fullName>
    </submittedName>
</protein>
<keyword evidence="2 4" id="KW-0808">Transferase</keyword>
<dbReference type="InterPro" id="IPR002213">
    <property type="entry name" value="UDP_glucos_trans"/>
</dbReference>
<dbReference type="GO" id="GO:0008194">
    <property type="term" value="F:UDP-glycosyltransferase activity"/>
    <property type="evidence" value="ECO:0007669"/>
    <property type="project" value="InterPro"/>
</dbReference>
<evidence type="ECO:0000313" key="5">
    <source>
        <dbReference type="Proteomes" id="UP000779574"/>
    </source>
</evidence>
<evidence type="ECO:0000256" key="2">
    <source>
        <dbReference type="ARBA" id="ARBA00022679"/>
    </source>
</evidence>
<reference evidence="4" key="2">
    <citation type="submission" date="2021-08" db="EMBL/GenBank/DDBJ databases">
        <authorList>
            <person name="Gostincar C."/>
            <person name="Sun X."/>
            <person name="Song Z."/>
            <person name="Gunde-Cimerman N."/>
        </authorList>
    </citation>
    <scope>NUCLEOTIDE SEQUENCE</scope>
    <source>
        <strain evidence="4">EXF-9911</strain>
    </source>
</reference>
<name>A0A9P8ELL6_AURME</name>
<dbReference type="PANTHER" id="PTHR48043">
    <property type="entry name" value="EG:EG0003.4 PROTEIN-RELATED"/>
    <property type="match status" value="1"/>
</dbReference>
<dbReference type="SUPFAM" id="SSF53756">
    <property type="entry name" value="UDP-Glycosyltransferase/glycogen phosphorylase"/>
    <property type="match status" value="1"/>
</dbReference>
<dbReference type="EMBL" id="JAHFXF010000246">
    <property type="protein sequence ID" value="KAG9692003.1"/>
    <property type="molecule type" value="Genomic_DNA"/>
</dbReference>
<keyword evidence="1" id="KW-0328">Glycosyltransferase</keyword>
<reference evidence="4" key="1">
    <citation type="journal article" date="2021" name="J Fungi (Basel)">
        <title>Virulence traits and population genomics of the black yeast Aureobasidium melanogenum.</title>
        <authorList>
            <person name="Cernosa A."/>
            <person name="Sun X."/>
            <person name="Gostincar C."/>
            <person name="Fang C."/>
            <person name="Gunde-Cimerman N."/>
            <person name="Song Z."/>
        </authorList>
    </citation>
    <scope>NUCLEOTIDE SEQUENCE</scope>
    <source>
        <strain evidence="4">EXF-9911</strain>
    </source>
</reference>
<dbReference type="Proteomes" id="UP000779574">
    <property type="component" value="Unassembled WGS sequence"/>
</dbReference>
<dbReference type="AlphaFoldDB" id="A0A9P8ELL6"/>
<comment type="caution">
    <text evidence="4">The sequence shown here is derived from an EMBL/GenBank/DDBJ whole genome shotgun (WGS) entry which is preliminary data.</text>
</comment>
<evidence type="ECO:0000313" key="4">
    <source>
        <dbReference type="EMBL" id="KAG9692003.1"/>
    </source>
</evidence>
<proteinExistence type="predicted"/>
<feature type="transmembrane region" description="Helical" evidence="3">
    <location>
        <begin position="504"/>
        <end position="527"/>
    </location>
</feature>
<keyword evidence="3" id="KW-1133">Transmembrane helix</keyword>
<gene>
    <name evidence="4" type="ORF">KCU76_g7026</name>
</gene>
<dbReference type="CDD" id="cd03784">
    <property type="entry name" value="GT1_Gtf-like"/>
    <property type="match status" value="1"/>
</dbReference>
<accession>A0A9P8ELL6</accession>
<keyword evidence="3" id="KW-0472">Membrane</keyword>
<feature type="non-terminal residue" evidence="4">
    <location>
        <position position="555"/>
    </location>
</feature>
<evidence type="ECO:0000256" key="3">
    <source>
        <dbReference type="SAM" id="Phobius"/>
    </source>
</evidence>
<organism evidence="4 5">
    <name type="scientific">Aureobasidium melanogenum</name>
    <name type="common">Aureobasidium pullulans var. melanogenum</name>
    <dbReference type="NCBI Taxonomy" id="46634"/>
    <lineage>
        <taxon>Eukaryota</taxon>
        <taxon>Fungi</taxon>
        <taxon>Dikarya</taxon>
        <taxon>Ascomycota</taxon>
        <taxon>Pezizomycotina</taxon>
        <taxon>Dothideomycetes</taxon>
        <taxon>Dothideomycetidae</taxon>
        <taxon>Dothideales</taxon>
        <taxon>Saccotheciaceae</taxon>
        <taxon>Aureobasidium</taxon>
    </lineage>
</organism>
<dbReference type="PANTHER" id="PTHR48043:SF145">
    <property type="entry name" value="FI06409P-RELATED"/>
    <property type="match status" value="1"/>
</dbReference>